<proteinExistence type="predicted"/>
<name>A0A8R1IP26_CAEJA</name>
<reference evidence="2" key="2">
    <citation type="submission" date="2022-06" db="UniProtKB">
        <authorList>
            <consortium name="EnsemblMetazoa"/>
        </authorList>
    </citation>
    <scope>IDENTIFICATION</scope>
    <source>
        <strain evidence="2">DF5081</strain>
    </source>
</reference>
<dbReference type="AlphaFoldDB" id="A0A8R1IP26"/>
<dbReference type="PANTHER" id="PTHR31024:SF13">
    <property type="entry name" value="C-TYPE LECTIN DOMAIN-CONTAINING PROTEIN 160"/>
    <property type="match status" value="1"/>
</dbReference>
<protein>
    <submittedName>
        <fullName evidence="2">C-type lectin domain-containing protein</fullName>
    </submittedName>
</protein>
<keyword evidence="3" id="KW-1185">Reference proteome</keyword>
<dbReference type="Gene3D" id="3.10.100.10">
    <property type="entry name" value="Mannose-Binding Protein A, subunit A"/>
    <property type="match status" value="1"/>
</dbReference>
<evidence type="ECO:0000259" key="1">
    <source>
        <dbReference type="PROSITE" id="PS50041"/>
    </source>
</evidence>
<dbReference type="GO" id="GO:0045087">
    <property type="term" value="P:innate immune response"/>
    <property type="evidence" value="ECO:0007669"/>
    <property type="project" value="TreeGrafter"/>
</dbReference>
<dbReference type="PROSITE" id="PS50041">
    <property type="entry name" value="C_TYPE_LECTIN_2"/>
    <property type="match status" value="1"/>
</dbReference>
<dbReference type="SMART" id="SM00034">
    <property type="entry name" value="CLECT"/>
    <property type="match status" value="1"/>
</dbReference>
<sequence length="359" mass="40661">MLRELCEMLNLHGKTEKRLPILLSGRRVRKALRRRKIRHTVNEPKPSIGVKQGHTLGVSTIRICLFYRVIIAVHVPEIVGGCRRVNLRNCRSDGHLFIVYIAATYPVGELWVKVDEFFAGGAGGGDFRDDQGPDRANRIASNIKESGHTIITVAFVEPGSSDMVIQIGELASPRMNFTSFKHESLVNELEDALCQVNCYCPNGWGQLILEHRKYGECFFPTKLDASWTASKYECPLISQEHTGNGHLVYVNSELKNEFLNQFYMENWAPENQETPNYDIGYAYDKTSKKYVWVNGVTNNPYTNWAEKQPNIGEGDCVQAVQEKDTDFKWYSIDCATRSGRGLCQEAACDSDFYCPPEVD</sequence>
<evidence type="ECO:0000313" key="2">
    <source>
        <dbReference type="EnsemblMetazoa" id="CJA35213b.1"/>
    </source>
</evidence>
<dbReference type="Pfam" id="PF00059">
    <property type="entry name" value="Lectin_C"/>
    <property type="match status" value="1"/>
</dbReference>
<reference evidence="3" key="1">
    <citation type="submission" date="2010-08" db="EMBL/GenBank/DDBJ databases">
        <authorList>
            <consortium name="Caenorhabditis japonica Sequencing Consortium"/>
            <person name="Wilson R.K."/>
        </authorList>
    </citation>
    <scope>NUCLEOTIDE SEQUENCE [LARGE SCALE GENOMIC DNA]</scope>
    <source>
        <strain evidence="3">DF5081</strain>
    </source>
</reference>
<dbReference type="InterPro" id="IPR001304">
    <property type="entry name" value="C-type_lectin-like"/>
</dbReference>
<dbReference type="Proteomes" id="UP000005237">
    <property type="component" value="Unassembled WGS sequence"/>
</dbReference>
<accession>A0A8R1IP26</accession>
<dbReference type="EnsemblMetazoa" id="CJA35213b.1">
    <property type="protein sequence ID" value="CJA35213b.1"/>
    <property type="gene ID" value="WBGene00211060"/>
</dbReference>
<dbReference type="InterPro" id="IPR016187">
    <property type="entry name" value="CTDL_fold"/>
</dbReference>
<dbReference type="CDD" id="cd00037">
    <property type="entry name" value="CLECT"/>
    <property type="match status" value="1"/>
</dbReference>
<dbReference type="InterPro" id="IPR016186">
    <property type="entry name" value="C-type_lectin-like/link_sf"/>
</dbReference>
<dbReference type="PANTHER" id="PTHR31024">
    <property type="entry name" value="C-TYPE LECTIN"/>
    <property type="match status" value="1"/>
</dbReference>
<evidence type="ECO:0000313" key="3">
    <source>
        <dbReference type="Proteomes" id="UP000005237"/>
    </source>
</evidence>
<dbReference type="SUPFAM" id="SSF56436">
    <property type="entry name" value="C-type lectin-like"/>
    <property type="match status" value="1"/>
</dbReference>
<feature type="domain" description="C-type lectin" evidence="1">
    <location>
        <begin position="213"/>
        <end position="334"/>
    </location>
</feature>
<organism evidence="2 3">
    <name type="scientific">Caenorhabditis japonica</name>
    <dbReference type="NCBI Taxonomy" id="281687"/>
    <lineage>
        <taxon>Eukaryota</taxon>
        <taxon>Metazoa</taxon>
        <taxon>Ecdysozoa</taxon>
        <taxon>Nematoda</taxon>
        <taxon>Chromadorea</taxon>
        <taxon>Rhabditida</taxon>
        <taxon>Rhabditina</taxon>
        <taxon>Rhabditomorpha</taxon>
        <taxon>Rhabditoidea</taxon>
        <taxon>Rhabditidae</taxon>
        <taxon>Peloderinae</taxon>
        <taxon>Caenorhabditis</taxon>
    </lineage>
</organism>